<evidence type="ECO:0000256" key="5">
    <source>
        <dbReference type="ARBA" id="ARBA00022840"/>
    </source>
</evidence>
<proteinExistence type="predicted"/>
<keyword evidence="1" id="KW-0723">Serine/threonine-protein kinase</keyword>
<reference evidence="6 7" key="1">
    <citation type="submission" date="2018-06" db="EMBL/GenBank/DDBJ databases">
        <title>Comparative genomics reveals the genomic features of Rhizophagus irregularis, R. cerebriforme, R. diaphanum and Gigaspora rosea, and their symbiotic lifestyle signature.</title>
        <authorList>
            <person name="Morin E."/>
            <person name="San Clemente H."/>
            <person name="Chen E.C.H."/>
            <person name="De La Providencia I."/>
            <person name="Hainaut M."/>
            <person name="Kuo A."/>
            <person name="Kohler A."/>
            <person name="Murat C."/>
            <person name="Tang N."/>
            <person name="Roy S."/>
            <person name="Loubradou J."/>
            <person name="Henrissat B."/>
            <person name="Grigoriev I.V."/>
            <person name="Corradi N."/>
            <person name="Roux C."/>
            <person name="Martin F.M."/>
        </authorList>
    </citation>
    <scope>NUCLEOTIDE SEQUENCE [LARGE SCALE GENOMIC DNA]</scope>
    <source>
        <strain evidence="6 7">DAOM 227022</strain>
    </source>
</reference>
<protein>
    <submittedName>
        <fullName evidence="6">Uncharacterized protein</fullName>
    </submittedName>
</protein>
<evidence type="ECO:0000313" key="7">
    <source>
        <dbReference type="Proteomes" id="UP000265703"/>
    </source>
</evidence>
<evidence type="ECO:0000313" key="6">
    <source>
        <dbReference type="EMBL" id="RIA94025.1"/>
    </source>
</evidence>
<accession>A0A397TC60</accession>
<dbReference type="GO" id="GO:0004674">
    <property type="term" value="F:protein serine/threonine kinase activity"/>
    <property type="evidence" value="ECO:0007669"/>
    <property type="project" value="UniProtKB-KW"/>
</dbReference>
<evidence type="ECO:0000256" key="4">
    <source>
        <dbReference type="ARBA" id="ARBA00022777"/>
    </source>
</evidence>
<comment type="caution">
    <text evidence="6">The sequence shown here is derived from an EMBL/GenBank/DDBJ whole genome shotgun (WGS) entry which is preliminary data.</text>
</comment>
<dbReference type="OrthoDB" id="10047816at2759"/>
<evidence type="ECO:0000256" key="2">
    <source>
        <dbReference type="ARBA" id="ARBA00022679"/>
    </source>
</evidence>
<dbReference type="AlphaFoldDB" id="A0A397TC60"/>
<sequence>MALHNQLTSEHYGNLHKPSNETSIKKSTLVIDLLRKKVFSFQTRFHLYLVPDFMNGGELFWHLQNEVRLSEERAKFYAAEILEKEKSELAEKNEKEQLVEKKGKRKVGVDRKEVRKVMKEKFELVTKKEIEIIKLKFIVENRTFCNVQGALEFIHAQILAQNKSISFTETNNKSLALLSRDKDY</sequence>
<dbReference type="Gene3D" id="1.10.510.10">
    <property type="entry name" value="Transferase(Phosphotransferase) domain 1"/>
    <property type="match status" value="1"/>
</dbReference>
<name>A0A397TC60_9GLOM</name>
<dbReference type="GO" id="GO:0005524">
    <property type="term" value="F:ATP binding"/>
    <property type="evidence" value="ECO:0007669"/>
    <property type="project" value="UniProtKB-KW"/>
</dbReference>
<evidence type="ECO:0000256" key="3">
    <source>
        <dbReference type="ARBA" id="ARBA00022741"/>
    </source>
</evidence>
<keyword evidence="5" id="KW-0067">ATP-binding</keyword>
<keyword evidence="3" id="KW-0547">Nucleotide-binding</keyword>
<dbReference type="SUPFAM" id="SSF56112">
    <property type="entry name" value="Protein kinase-like (PK-like)"/>
    <property type="match status" value="1"/>
</dbReference>
<dbReference type="Gene3D" id="3.30.200.20">
    <property type="entry name" value="Phosphorylase Kinase, domain 1"/>
    <property type="match status" value="1"/>
</dbReference>
<keyword evidence="2" id="KW-0808">Transferase</keyword>
<gene>
    <name evidence="6" type="ORF">C1645_818579</name>
</gene>
<keyword evidence="7" id="KW-1185">Reference proteome</keyword>
<dbReference type="InterPro" id="IPR011009">
    <property type="entry name" value="Kinase-like_dom_sf"/>
</dbReference>
<organism evidence="6 7">
    <name type="scientific">Glomus cerebriforme</name>
    <dbReference type="NCBI Taxonomy" id="658196"/>
    <lineage>
        <taxon>Eukaryota</taxon>
        <taxon>Fungi</taxon>
        <taxon>Fungi incertae sedis</taxon>
        <taxon>Mucoromycota</taxon>
        <taxon>Glomeromycotina</taxon>
        <taxon>Glomeromycetes</taxon>
        <taxon>Glomerales</taxon>
        <taxon>Glomeraceae</taxon>
        <taxon>Glomus</taxon>
    </lineage>
</organism>
<dbReference type="STRING" id="658196.A0A397TC60"/>
<dbReference type="Proteomes" id="UP000265703">
    <property type="component" value="Unassembled WGS sequence"/>
</dbReference>
<evidence type="ECO:0000256" key="1">
    <source>
        <dbReference type="ARBA" id="ARBA00022527"/>
    </source>
</evidence>
<dbReference type="PANTHER" id="PTHR24351">
    <property type="entry name" value="RIBOSOMAL PROTEIN S6 KINASE"/>
    <property type="match status" value="1"/>
</dbReference>
<dbReference type="EMBL" id="QKYT01000091">
    <property type="protein sequence ID" value="RIA94025.1"/>
    <property type="molecule type" value="Genomic_DNA"/>
</dbReference>
<keyword evidence="4" id="KW-0418">Kinase</keyword>